<evidence type="ECO:0000259" key="8">
    <source>
        <dbReference type="Pfam" id="PF01979"/>
    </source>
</evidence>
<dbReference type="Gene3D" id="2.30.40.10">
    <property type="entry name" value="Urease, subunit C, domain 1"/>
    <property type="match status" value="1"/>
</dbReference>
<comment type="cofactor">
    <cofactor evidence="7">
        <name>Zn(2+)</name>
        <dbReference type="ChEBI" id="CHEBI:29105"/>
    </cofactor>
    <cofactor evidence="7">
        <name>Fe(3+)</name>
        <dbReference type="ChEBI" id="CHEBI:29034"/>
    </cofactor>
    <text evidence="7">Binds 1 zinc or iron ion per subunit.</text>
</comment>
<dbReference type="Proteomes" id="UP000250028">
    <property type="component" value="Unassembled WGS sequence"/>
</dbReference>
<organism evidence="9 10">
    <name type="scientific">Branchiibius hedensis</name>
    <dbReference type="NCBI Taxonomy" id="672460"/>
    <lineage>
        <taxon>Bacteria</taxon>
        <taxon>Bacillati</taxon>
        <taxon>Actinomycetota</taxon>
        <taxon>Actinomycetes</taxon>
        <taxon>Micrococcales</taxon>
        <taxon>Dermacoccaceae</taxon>
        <taxon>Branchiibius</taxon>
    </lineage>
</organism>
<dbReference type="InterPro" id="IPR005920">
    <property type="entry name" value="HutI"/>
</dbReference>
<feature type="binding site" evidence="7">
    <location>
        <position position="222"/>
    </location>
    <ligand>
        <name>4-imidazolone-5-propanoate</name>
        <dbReference type="ChEBI" id="CHEBI:77893"/>
    </ligand>
</feature>
<feature type="binding site" evidence="7">
    <location>
        <position position="70"/>
    </location>
    <ligand>
        <name>4-imidazolone-5-propanoate</name>
        <dbReference type="ChEBI" id="CHEBI:77893"/>
    </ligand>
</feature>
<dbReference type="InterPro" id="IPR032466">
    <property type="entry name" value="Metal_Hydrolase"/>
</dbReference>
<proteinExistence type="inferred from homology"/>
<accession>A0A2Y8ZVQ2</accession>
<feature type="domain" description="Amidohydrolase-related" evidence="8">
    <location>
        <begin position="53"/>
        <end position="355"/>
    </location>
</feature>
<keyword evidence="2 7" id="KW-0479">Metal-binding</keyword>
<feature type="binding site" evidence="7">
    <location>
        <position position="155"/>
    </location>
    <ligand>
        <name>4-imidazolone-5-propanoate</name>
        <dbReference type="ChEBI" id="CHEBI:77893"/>
    </ligand>
</feature>
<protein>
    <recommendedName>
        <fullName evidence="1 7">Imidazolonepropionase</fullName>
        <ecNumber evidence="1 7">3.5.2.7</ecNumber>
    </recommendedName>
    <alternativeName>
        <fullName evidence="7">Imidazolone-5-propionate hydrolase</fullName>
    </alternativeName>
</protein>
<feature type="binding site" evidence="7">
    <location>
        <position position="298"/>
    </location>
    <ligand>
        <name>4-imidazolone-5-propanoate</name>
        <dbReference type="ChEBI" id="CHEBI:77893"/>
    </ligand>
</feature>
<feature type="binding site" evidence="7">
    <location>
        <position position="295"/>
    </location>
    <ligand>
        <name>N-formimidoyl-L-glutamate</name>
        <dbReference type="ChEBI" id="CHEBI:58928"/>
    </ligand>
</feature>
<evidence type="ECO:0000256" key="4">
    <source>
        <dbReference type="ARBA" id="ARBA00022808"/>
    </source>
</evidence>
<keyword evidence="4 7" id="KW-0369">Histidine metabolism</keyword>
<evidence type="ECO:0000256" key="3">
    <source>
        <dbReference type="ARBA" id="ARBA00022801"/>
    </source>
</evidence>
<dbReference type="InterPro" id="IPR011059">
    <property type="entry name" value="Metal-dep_hydrolase_composite"/>
</dbReference>
<gene>
    <name evidence="7" type="primary">hutI</name>
    <name evidence="9" type="ORF">SAMN04489750_2983</name>
</gene>
<evidence type="ECO:0000313" key="10">
    <source>
        <dbReference type="Proteomes" id="UP000250028"/>
    </source>
</evidence>
<dbReference type="InterPro" id="IPR006680">
    <property type="entry name" value="Amidohydro-rel"/>
</dbReference>
<name>A0A2Y8ZVQ2_9MICO</name>
<evidence type="ECO:0000256" key="2">
    <source>
        <dbReference type="ARBA" id="ARBA00022723"/>
    </source>
</evidence>
<dbReference type="SUPFAM" id="SSF51556">
    <property type="entry name" value="Metallo-dependent hydrolases"/>
    <property type="match status" value="1"/>
</dbReference>
<reference evidence="10" key="1">
    <citation type="submission" date="2016-10" db="EMBL/GenBank/DDBJ databases">
        <authorList>
            <person name="Varghese N."/>
            <person name="Submissions S."/>
        </authorList>
    </citation>
    <scope>NUCLEOTIDE SEQUENCE [LARGE SCALE GENOMIC DNA]</scope>
    <source>
        <strain evidence="10">DSM 22951</strain>
    </source>
</reference>
<dbReference type="PANTHER" id="PTHR42752:SF1">
    <property type="entry name" value="IMIDAZOLONEPROPIONASE-RELATED"/>
    <property type="match status" value="1"/>
</dbReference>
<feature type="binding site" evidence="7">
    <location>
        <position position="297"/>
    </location>
    <ligand>
        <name>N-formimidoyl-L-glutamate</name>
        <dbReference type="ChEBI" id="CHEBI:58928"/>
    </ligand>
</feature>
<evidence type="ECO:0000313" key="9">
    <source>
        <dbReference type="EMBL" id="SSA35616.1"/>
    </source>
</evidence>
<dbReference type="OrthoDB" id="9776455at2"/>
<feature type="binding site" evidence="7">
    <location>
        <position position="61"/>
    </location>
    <ligand>
        <name>Zn(2+)</name>
        <dbReference type="ChEBI" id="CHEBI:29105"/>
    </ligand>
</feature>
<keyword evidence="5 7" id="KW-0862">Zinc</keyword>
<keyword evidence="7" id="KW-0963">Cytoplasm</keyword>
<dbReference type="Pfam" id="PF01979">
    <property type="entry name" value="Amidohydro_1"/>
    <property type="match status" value="1"/>
</dbReference>
<dbReference type="SUPFAM" id="SSF51338">
    <property type="entry name" value="Composite domain of metallo-dependent hydrolases"/>
    <property type="match status" value="1"/>
</dbReference>
<dbReference type="GO" id="GO:0019557">
    <property type="term" value="P:L-histidine catabolic process to glutamate and formate"/>
    <property type="evidence" value="ECO:0007669"/>
    <property type="project" value="UniProtKB-UniPathway"/>
</dbReference>
<feature type="binding site" evidence="7">
    <location>
        <position position="128"/>
    </location>
    <ligand>
        <name>4-imidazolone-5-propanoate</name>
        <dbReference type="ChEBI" id="CHEBI:77893"/>
    </ligand>
</feature>
<dbReference type="EC" id="3.5.2.7" evidence="1 7"/>
<dbReference type="GO" id="GO:0008270">
    <property type="term" value="F:zinc ion binding"/>
    <property type="evidence" value="ECO:0007669"/>
    <property type="project" value="UniProtKB-UniRule"/>
</dbReference>
<dbReference type="GO" id="GO:0005737">
    <property type="term" value="C:cytoplasm"/>
    <property type="evidence" value="ECO:0007669"/>
    <property type="project" value="UniProtKB-SubCell"/>
</dbReference>
<feature type="binding site" evidence="7">
    <location>
        <position position="293"/>
    </location>
    <ligand>
        <name>Zn(2+)</name>
        <dbReference type="ChEBI" id="CHEBI:29105"/>
    </ligand>
</feature>
<sequence>MSTLIHDIGELFAADGIRQDAAVVVDDGRIAWIGDSADAPAADRAVDVGGRAVIPAFVDSHTHLIFAGDRSAEFAARMTGTPYDGGGIAVTRAATVGASNDELRALLAGRIEESRAQGTGTIEIKSGYGLSVEQEARLLRIAREFTDETTYLGAHVVPPETGRDEYVRLVTGEMLAACAPYAKWIDVFCEPHSAHAFDGDEAREVLTAGRVAGLGLRVHGGQLGYGPGVQLAVELGAASVDHCTYLSDEDVAALAGSDTVATLLPGVEFSTRSPYPDARRLIDAGVQLALATDCNPGTCYSNSMPFMIAVAVREMGMTPHEALSAATAGAAKSLQRNDIGTIAVGQAADVTVLDAPTYLHLAYRPGVPIARRLTLCSASVGCAESPGRGAPPLTRTFTHPKR</sequence>
<keyword evidence="3 7" id="KW-0378">Hydrolase</keyword>
<evidence type="ECO:0000256" key="7">
    <source>
        <dbReference type="HAMAP-Rule" id="MF_00372"/>
    </source>
</evidence>
<dbReference type="GO" id="GO:0050480">
    <property type="term" value="F:imidazolonepropionase activity"/>
    <property type="evidence" value="ECO:0007669"/>
    <property type="project" value="UniProtKB-UniRule"/>
</dbReference>
<feature type="binding site" evidence="7">
    <location>
        <position position="293"/>
    </location>
    <ligand>
        <name>Fe(3+)</name>
        <dbReference type="ChEBI" id="CHEBI:29034"/>
    </ligand>
</feature>
<comment type="function">
    <text evidence="7">Catalyzes the hydrolytic cleavage of the carbon-nitrogen bond in imidazolone-5-propanoate to yield N-formimidoyl-L-glutamate. It is the third step in the universal histidine degradation pathway.</text>
</comment>
<feature type="binding site" evidence="7">
    <location>
        <position position="219"/>
    </location>
    <ligand>
        <name>Fe(3+)</name>
        <dbReference type="ChEBI" id="CHEBI:29034"/>
    </ligand>
</feature>
<keyword evidence="10" id="KW-1185">Reference proteome</keyword>
<dbReference type="EMBL" id="UESZ01000001">
    <property type="protein sequence ID" value="SSA35616.1"/>
    <property type="molecule type" value="Genomic_DNA"/>
</dbReference>
<evidence type="ECO:0000256" key="5">
    <source>
        <dbReference type="ARBA" id="ARBA00022833"/>
    </source>
</evidence>
<feature type="binding site" evidence="7">
    <location>
        <position position="128"/>
    </location>
    <ligand>
        <name>N-formimidoyl-L-glutamate</name>
        <dbReference type="ChEBI" id="CHEBI:58928"/>
    </ligand>
</feature>
<evidence type="ECO:0000256" key="6">
    <source>
        <dbReference type="ARBA" id="ARBA00023004"/>
    </source>
</evidence>
<comment type="pathway">
    <text evidence="7">Amino-acid degradation; L-histidine degradation into L-glutamate; N-formimidoyl-L-glutamate from L-histidine: step 3/3.</text>
</comment>
<dbReference type="AlphaFoldDB" id="A0A2Y8ZVQ2"/>
<dbReference type="GO" id="GO:0005506">
    <property type="term" value="F:iron ion binding"/>
    <property type="evidence" value="ECO:0007669"/>
    <property type="project" value="UniProtKB-UniRule"/>
</dbReference>
<dbReference type="Gene3D" id="3.20.20.140">
    <property type="entry name" value="Metal-dependent hydrolases"/>
    <property type="match status" value="1"/>
</dbReference>
<feature type="binding site" evidence="7">
    <location>
        <position position="61"/>
    </location>
    <ligand>
        <name>Fe(3+)</name>
        <dbReference type="ChEBI" id="CHEBI:29034"/>
    </ligand>
</feature>
<feature type="binding site" evidence="7">
    <location>
        <position position="219"/>
    </location>
    <ligand>
        <name>Zn(2+)</name>
        <dbReference type="ChEBI" id="CHEBI:29105"/>
    </ligand>
</feature>
<dbReference type="UniPathway" id="UPA00379">
    <property type="reaction ID" value="UER00551"/>
</dbReference>
<dbReference type="GO" id="GO:0019556">
    <property type="term" value="P:L-histidine catabolic process to glutamate and formamide"/>
    <property type="evidence" value="ECO:0007669"/>
    <property type="project" value="UniProtKB-UniRule"/>
</dbReference>
<comment type="subcellular location">
    <subcellularLocation>
        <location evidence="7">Cytoplasm</location>
    </subcellularLocation>
</comment>
<dbReference type="RefSeq" id="WP_109687011.1">
    <property type="nucleotide sequence ID" value="NZ_QGDN01000001.1"/>
</dbReference>
<dbReference type="NCBIfam" id="TIGR01224">
    <property type="entry name" value="hutI"/>
    <property type="match status" value="1"/>
</dbReference>
<dbReference type="PANTHER" id="PTHR42752">
    <property type="entry name" value="IMIDAZOLONEPROPIONASE"/>
    <property type="match status" value="1"/>
</dbReference>
<feature type="binding site" evidence="7">
    <location>
        <position position="63"/>
    </location>
    <ligand>
        <name>Fe(3+)</name>
        <dbReference type="ChEBI" id="CHEBI:29034"/>
    </ligand>
</feature>
<feature type="binding site" evidence="7">
    <location>
        <position position="63"/>
    </location>
    <ligand>
        <name>Zn(2+)</name>
        <dbReference type="ChEBI" id="CHEBI:29105"/>
    </ligand>
</feature>
<dbReference type="HAMAP" id="MF_00372">
    <property type="entry name" value="HutI"/>
    <property type="match status" value="1"/>
</dbReference>
<evidence type="ECO:0000256" key="1">
    <source>
        <dbReference type="ARBA" id="ARBA00012864"/>
    </source>
</evidence>
<keyword evidence="6 7" id="KW-0408">Iron</keyword>
<comment type="similarity">
    <text evidence="7">Belongs to the metallo-dependent hydrolases superfamily. HutI family.</text>
</comment>
<comment type="catalytic activity">
    <reaction evidence="7">
        <text>4-imidazolone-5-propanoate + H2O = N-formimidoyl-L-glutamate</text>
        <dbReference type="Rhea" id="RHEA:23660"/>
        <dbReference type="ChEBI" id="CHEBI:15377"/>
        <dbReference type="ChEBI" id="CHEBI:58928"/>
        <dbReference type="ChEBI" id="CHEBI:77893"/>
        <dbReference type="EC" id="3.5.2.7"/>
    </reaction>
</comment>